<organism evidence="2 3">
    <name type="scientific">Caenorhabditis bovis</name>
    <dbReference type="NCBI Taxonomy" id="2654633"/>
    <lineage>
        <taxon>Eukaryota</taxon>
        <taxon>Metazoa</taxon>
        <taxon>Ecdysozoa</taxon>
        <taxon>Nematoda</taxon>
        <taxon>Chromadorea</taxon>
        <taxon>Rhabditida</taxon>
        <taxon>Rhabditina</taxon>
        <taxon>Rhabditomorpha</taxon>
        <taxon>Rhabditoidea</taxon>
        <taxon>Rhabditidae</taxon>
        <taxon>Peloderinae</taxon>
        <taxon>Caenorhabditis</taxon>
    </lineage>
</organism>
<feature type="chain" id="PRO_5035886316" description="Domain of unknown function WSN domain-containing protein" evidence="1">
    <location>
        <begin position="18"/>
        <end position="435"/>
    </location>
</feature>
<protein>
    <recommendedName>
        <fullName evidence="4">Domain of unknown function WSN domain-containing protein</fullName>
    </recommendedName>
</protein>
<proteinExistence type="predicted"/>
<dbReference type="EMBL" id="CADEPM010000001">
    <property type="protein sequence ID" value="CAB3397810.1"/>
    <property type="molecule type" value="Genomic_DNA"/>
</dbReference>
<dbReference type="Proteomes" id="UP000494206">
    <property type="component" value="Unassembled WGS sequence"/>
</dbReference>
<keyword evidence="3" id="KW-1185">Reference proteome</keyword>
<keyword evidence="1" id="KW-0732">Signal</keyword>
<accession>A0A8S1EDK5</accession>
<comment type="caution">
    <text evidence="2">The sequence shown here is derived from an EMBL/GenBank/DDBJ whole genome shotgun (WGS) entry which is preliminary data.</text>
</comment>
<evidence type="ECO:0000256" key="1">
    <source>
        <dbReference type="SAM" id="SignalP"/>
    </source>
</evidence>
<evidence type="ECO:0008006" key="4">
    <source>
        <dbReference type="Google" id="ProtNLM"/>
    </source>
</evidence>
<name>A0A8S1EDK5_9PELO</name>
<evidence type="ECO:0000313" key="2">
    <source>
        <dbReference type="EMBL" id="CAB3397810.1"/>
    </source>
</evidence>
<evidence type="ECO:0000313" key="3">
    <source>
        <dbReference type="Proteomes" id="UP000494206"/>
    </source>
</evidence>
<reference evidence="2 3" key="1">
    <citation type="submission" date="2020-04" db="EMBL/GenBank/DDBJ databases">
        <authorList>
            <person name="Laetsch R D."/>
            <person name="Stevens L."/>
            <person name="Kumar S."/>
            <person name="Blaxter L. M."/>
        </authorList>
    </citation>
    <scope>NUCLEOTIDE SEQUENCE [LARGE SCALE GENOMIC DNA]</scope>
</reference>
<gene>
    <name evidence="2" type="ORF">CBOVIS_LOCUS1170</name>
</gene>
<sequence length="435" mass="51306">MVLLEILLLVFCNSASTKHRSYGSLDDEAQKFVKMFIPTNHLQMFTEALGSQENKEEWRLERAYKEYEDYLNDPHKIHHLEKKVTCIRPVIHKHVFGYMESENFVKDVRSLCLRSWGIPETEKLVAGLLGIVNSDNERFDDIIENKKYCEFHREVLFQNEMTIHQLIPLIVEFCEKNVFIYKGVSMQVVPYPRSFLESNVIWADVRHECEARFFGLFDAPGPINERIRRNQAEWKNYGTILPMCRRLLELEEIEKKRHPMDLTLQNIQMYFNGKLKNETLWDELTEAARNGDVKEFFEALQTMVYTASAEDSNAIVGFASSTREKCHRTLDVALKNRQVNEYAIKRIEKDDDVIKKSEMVSDKQCLSKKYHRALVLTFEQARSETLKSFEPICHLAEEIHCLSVKDLMSKMNNLMPIKKMYKKYENDITNFDDYY</sequence>
<dbReference type="AlphaFoldDB" id="A0A8S1EDK5"/>
<feature type="signal peptide" evidence="1">
    <location>
        <begin position="1"/>
        <end position="17"/>
    </location>
</feature>